<reference evidence="3 4" key="1">
    <citation type="journal article" date="2019" name="Int. J. Syst. Evol. Microbiol.">
        <title>The Global Catalogue of Microorganisms (GCM) 10K type strain sequencing project: providing services to taxonomists for standard genome sequencing and annotation.</title>
        <authorList>
            <consortium name="The Broad Institute Genomics Platform"/>
            <consortium name="The Broad Institute Genome Sequencing Center for Infectious Disease"/>
            <person name="Wu L."/>
            <person name="Ma J."/>
        </authorList>
    </citation>
    <scope>NUCLEOTIDE SEQUENCE [LARGE SCALE GENOMIC DNA]</scope>
    <source>
        <strain evidence="3 4">CGMCC 1.10594</strain>
    </source>
</reference>
<evidence type="ECO:0000313" key="4">
    <source>
        <dbReference type="Proteomes" id="UP001597075"/>
    </source>
</evidence>
<dbReference type="Gene3D" id="2.60.40.790">
    <property type="match status" value="1"/>
</dbReference>
<feature type="domain" description="SHSP" evidence="2">
    <location>
        <begin position="34"/>
        <end position="126"/>
    </location>
</feature>
<organism evidence="3 4">
    <name type="scientific">Haloplanus ruber</name>
    <dbReference type="NCBI Taxonomy" id="869892"/>
    <lineage>
        <taxon>Archaea</taxon>
        <taxon>Methanobacteriati</taxon>
        <taxon>Methanobacteriota</taxon>
        <taxon>Stenosarchaea group</taxon>
        <taxon>Halobacteria</taxon>
        <taxon>Halobacteriales</taxon>
        <taxon>Haloferacaceae</taxon>
        <taxon>Haloplanus</taxon>
    </lineage>
</organism>
<dbReference type="SUPFAM" id="SSF49764">
    <property type="entry name" value="HSP20-like chaperones"/>
    <property type="match status" value="1"/>
</dbReference>
<evidence type="ECO:0000313" key="3">
    <source>
        <dbReference type="EMBL" id="MFD1633605.1"/>
    </source>
</evidence>
<gene>
    <name evidence="3" type="ORF">ACFSBJ_07645</name>
</gene>
<dbReference type="RefSeq" id="WP_256405516.1">
    <property type="nucleotide sequence ID" value="NZ_CP187151.1"/>
</dbReference>
<dbReference type="PROSITE" id="PS01031">
    <property type="entry name" value="SHSP"/>
    <property type="match status" value="1"/>
</dbReference>
<keyword evidence="4" id="KW-1185">Reference proteome</keyword>
<proteinExistence type="inferred from homology"/>
<dbReference type="CDD" id="cd06464">
    <property type="entry name" value="ACD_sHsps-like"/>
    <property type="match status" value="1"/>
</dbReference>
<dbReference type="Pfam" id="PF17886">
    <property type="entry name" value="ArsA_HSP20"/>
    <property type="match status" value="1"/>
</dbReference>
<dbReference type="InterPro" id="IPR002068">
    <property type="entry name" value="A-crystallin/Hsp20_dom"/>
</dbReference>
<accession>A0ABD6CXP3</accession>
<dbReference type="AlphaFoldDB" id="A0ABD6CXP3"/>
<dbReference type="InterPro" id="IPR040612">
    <property type="entry name" value="ArsA_HSP20-like"/>
</dbReference>
<name>A0ABD6CXP3_9EURY</name>
<dbReference type="InterPro" id="IPR008978">
    <property type="entry name" value="HSP20-like_chaperone"/>
</dbReference>
<sequence>MRGDDRDDPFGDIFDEIERMMNEMTGATGPVGDGSGFSSETHVDVYDESAQVRLVADLPGVEKGGIELQCDGETLTISAASPHREYDERIRLPTRVDEHSASATFNNGILEVTMDKLGDSAAIDVE</sequence>
<dbReference type="EMBL" id="JBHUDL010000009">
    <property type="protein sequence ID" value="MFD1633605.1"/>
    <property type="molecule type" value="Genomic_DNA"/>
</dbReference>
<protein>
    <submittedName>
        <fullName evidence="3">Hsp20/alpha crystallin family protein</fullName>
    </submittedName>
</protein>
<dbReference type="Proteomes" id="UP001597075">
    <property type="component" value="Unassembled WGS sequence"/>
</dbReference>
<evidence type="ECO:0000259" key="2">
    <source>
        <dbReference type="PROSITE" id="PS01031"/>
    </source>
</evidence>
<comment type="similarity">
    <text evidence="1">Belongs to the small heat shock protein (HSP20) family.</text>
</comment>
<comment type="caution">
    <text evidence="3">The sequence shown here is derived from an EMBL/GenBank/DDBJ whole genome shotgun (WGS) entry which is preliminary data.</text>
</comment>
<evidence type="ECO:0000256" key="1">
    <source>
        <dbReference type="PROSITE-ProRule" id="PRU00285"/>
    </source>
</evidence>